<dbReference type="AlphaFoldDB" id="A0A914MDS1"/>
<evidence type="ECO:0000313" key="4">
    <source>
        <dbReference type="WBParaSite" id="Minc3s01698g25703"/>
    </source>
</evidence>
<keyword evidence="3" id="KW-1185">Reference proteome</keyword>
<feature type="transmembrane region" description="Helical" evidence="2">
    <location>
        <begin position="76"/>
        <end position="100"/>
    </location>
</feature>
<name>A0A914MDS1_MELIC</name>
<dbReference type="WBParaSite" id="Minc3s01698g25703">
    <property type="protein sequence ID" value="Minc3s01698g25703"/>
    <property type="gene ID" value="Minc3s01698g25703"/>
</dbReference>
<feature type="compositionally biased region" description="Polar residues" evidence="1">
    <location>
        <begin position="114"/>
        <end position="132"/>
    </location>
</feature>
<keyword evidence="2" id="KW-1133">Transmembrane helix</keyword>
<evidence type="ECO:0000313" key="3">
    <source>
        <dbReference type="Proteomes" id="UP000887563"/>
    </source>
</evidence>
<feature type="region of interest" description="Disordered" evidence="1">
    <location>
        <begin position="114"/>
        <end position="136"/>
    </location>
</feature>
<evidence type="ECO:0000256" key="2">
    <source>
        <dbReference type="SAM" id="Phobius"/>
    </source>
</evidence>
<keyword evidence="2" id="KW-0472">Membrane</keyword>
<sequence length="201" mass="22487">MCIQINQIKKCIVDNKIIISFLVFILILFIGGFSLLKIVQLNNEFGHDLLAKMRNNSLNKEAIESISDAAVLKSRIAIIDGTLVVVALIVILFAVLLFFLHKWFKDVDSKVTQTTDPSVTNQRSQNNPQQNIDRNEGVGDIQEVVVQGSQTQGSQDSNKNEQDFPSSSRIGTNEDQIKMLEVVQFEKSIQLVKIQIDAQAD</sequence>
<protein>
    <submittedName>
        <fullName evidence="4">Uncharacterized protein</fullName>
    </submittedName>
</protein>
<keyword evidence="2" id="KW-0812">Transmembrane</keyword>
<proteinExistence type="predicted"/>
<feature type="region of interest" description="Disordered" evidence="1">
    <location>
        <begin position="149"/>
        <end position="170"/>
    </location>
</feature>
<reference evidence="4" key="1">
    <citation type="submission" date="2022-11" db="UniProtKB">
        <authorList>
            <consortium name="WormBaseParasite"/>
        </authorList>
    </citation>
    <scope>IDENTIFICATION</scope>
</reference>
<feature type="transmembrane region" description="Helical" evidence="2">
    <location>
        <begin position="17"/>
        <end position="39"/>
    </location>
</feature>
<accession>A0A914MDS1</accession>
<evidence type="ECO:0000256" key="1">
    <source>
        <dbReference type="SAM" id="MobiDB-lite"/>
    </source>
</evidence>
<dbReference type="Proteomes" id="UP000887563">
    <property type="component" value="Unplaced"/>
</dbReference>
<organism evidence="3 4">
    <name type="scientific">Meloidogyne incognita</name>
    <name type="common">Southern root-knot nematode worm</name>
    <name type="synonym">Oxyuris incognita</name>
    <dbReference type="NCBI Taxonomy" id="6306"/>
    <lineage>
        <taxon>Eukaryota</taxon>
        <taxon>Metazoa</taxon>
        <taxon>Ecdysozoa</taxon>
        <taxon>Nematoda</taxon>
        <taxon>Chromadorea</taxon>
        <taxon>Rhabditida</taxon>
        <taxon>Tylenchina</taxon>
        <taxon>Tylenchomorpha</taxon>
        <taxon>Tylenchoidea</taxon>
        <taxon>Meloidogynidae</taxon>
        <taxon>Meloidogyninae</taxon>
        <taxon>Meloidogyne</taxon>
        <taxon>Meloidogyne incognita group</taxon>
    </lineage>
</organism>